<dbReference type="Proteomes" id="UP000324585">
    <property type="component" value="Unassembled WGS sequence"/>
</dbReference>
<accession>A0A5J4Z977</accession>
<sequence length="948" mass="103723">MTIDTMDYGNAGYLDEDEEQEPDVEDEDPNLPAVVSGSARDLGLSPFKRSRVARDLYRGILCKRCKLLEKGDYLTVQKTLDKIDPNVFANQLASLKSQRVLIVKVVDALDFEGTFVRELRRLIGGNSVVLAVTKMDLIVAPDDEKGKEDLLKWFEGRLRMKGLRVEGKFAVSGKTGEGVGALAEFCVDRLMGRNLYVVGFANVGKSTLVNALKKEYVEHIFYRGPRGRRRKAKLEDSAVTVAALPGTTLRSIRIPVFRSHKHAMWDTPGLIIRRFLFPGLKPKLEEVARQPPERIRPQSFVLNAGEILVIGDNYAQLEIEPDDPTSTRRNSIEVRWYSLLCDRIQRFASYDEYLAQGGAERYPRSIEVDALSAQEKDEIKRAVYDGETSPPGAVTMLKRVKPARSQLQYPLFDVDVVLLNLGFFAVRAKNNFFKVKVYAPFFFQLIVRPSMPIPFASPVDGMISVRQARRLDQGQDGRSNSAAELLTADWGGISRKGGAGKQRWEESGDQRDAEGDFDDEEEAGGMAPYTLDGDDAGYQAAMLKQSREYSALRTVIRLDSGELVPVTESAWGALEELESEDEGDFATPDELLQRRDALLEEQSDVENNSDDDIESQLSTAASESESEERRREEARRSSLVVGSGQRLGGGLNIAAGSVVPTVDDEIFKEDDADWFSDKGSDDEGASASAAPAVSRAALEEEADLFDWSLAEEVPTSLTSTESDSSAELEVPKAVEEGQGMSEDVGGGSVRGRVEEDVGTVRGAGEGAARTGSVADDEESAEAASEPGTSVPAERSRTPASAGEKAVKQDAAPTDVSSSELEVDASNSQRSVEDNGSRAQTASAPEAESKVSADIGFELPRGRARKTFRSRGDSGRNLDQLAEEFLLARRSGTPGPPQMDNKEGNGGSGSWKDKIAAQNDQRRPTATRAEDSAQTADEDNFEKLFEEGW</sequence>
<feature type="compositionally biased region" description="Low complexity" evidence="1">
    <location>
        <begin position="685"/>
        <end position="696"/>
    </location>
</feature>
<feature type="compositionally biased region" description="Polar residues" evidence="1">
    <location>
        <begin position="814"/>
        <end position="829"/>
    </location>
</feature>
<evidence type="ECO:0000313" key="3">
    <source>
        <dbReference type="EMBL" id="KAA8499207.1"/>
    </source>
</evidence>
<dbReference type="GO" id="GO:0005739">
    <property type="term" value="C:mitochondrion"/>
    <property type="evidence" value="ECO:0007669"/>
    <property type="project" value="TreeGrafter"/>
</dbReference>
<keyword evidence="4" id="KW-1185">Reference proteome</keyword>
<dbReference type="SUPFAM" id="SSF52540">
    <property type="entry name" value="P-loop containing nucleoside triphosphate hydrolases"/>
    <property type="match status" value="1"/>
</dbReference>
<dbReference type="CDD" id="cd01855">
    <property type="entry name" value="YqeH"/>
    <property type="match status" value="1"/>
</dbReference>
<proteinExistence type="predicted"/>
<dbReference type="InterPro" id="IPR027417">
    <property type="entry name" value="P-loop_NTPase"/>
</dbReference>
<dbReference type="OrthoDB" id="1696305at2759"/>
<feature type="compositionally biased region" description="Basic and acidic residues" evidence="1">
    <location>
        <begin position="910"/>
        <end position="930"/>
    </location>
</feature>
<dbReference type="InterPro" id="IPR006073">
    <property type="entry name" value="GTP-bd"/>
</dbReference>
<feature type="compositionally biased region" description="Acidic residues" evidence="1">
    <location>
        <begin position="599"/>
        <end position="614"/>
    </location>
</feature>
<comment type="caution">
    <text evidence="3">The sequence shown here is derived from an EMBL/GenBank/DDBJ whole genome shotgun (WGS) entry which is preliminary data.</text>
</comment>
<dbReference type="InterPro" id="IPR050896">
    <property type="entry name" value="Mito_lipid_metab_GTPase"/>
</dbReference>
<organism evidence="3 4">
    <name type="scientific">Porphyridium purpureum</name>
    <name type="common">Red alga</name>
    <name type="synonym">Porphyridium cruentum</name>
    <dbReference type="NCBI Taxonomy" id="35688"/>
    <lineage>
        <taxon>Eukaryota</taxon>
        <taxon>Rhodophyta</taxon>
        <taxon>Bangiophyceae</taxon>
        <taxon>Porphyridiales</taxon>
        <taxon>Porphyridiaceae</taxon>
        <taxon>Porphyridium</taxon>
    </lineage>
</organism>
<dbReference type="OMA" id="TESAWGA"/>
<feature type="compositionally biased region" description="Basic and acidic residues" evidence="1">
    <location>
        <begin position="502"/>
        <end position="514"/>
    </location>
</feature>
<dbReference type="Pfam" id="PF01926">
    <property type="entry name" value="MMR_HSR1"/>
    <property type="match status" value="1"/>
</dbReference>
<feature type="domain" description="G" evidence="2">
    <location>
        <begin position="196"/>
        <end position="271"/>
    </location>
</feature>
<evidence type="ECO:0000256" key="1">
    <source>
        <dbReference type="SAM" id="MobiDB-lite"/>
    </source>
</evidence>
<feature type="compositionally biased region" description="Basic and acidic residues" evidence="1">
    <location>
        <begin position="627"/>
        <end position="636"/>
    </location>
</feature>
<feature type="region of interest" description="Disordered" evidence="1">
    <location>
        <begin position="670"/>
        <end position="948"/>
    </location>
</feature>
<protein>
    <submittedName>
        <fullName evidence="3">Protein YqeH</fullName>
    </submittedName>
</protein>
<dbReference type="GO" id="GO:0005525">
    <property type="term" value="F:GTP binding"/>
    <property type="evidence" value="ECO:0007669"/>
    <property type="project" value="InterPro"/>
</dbReference>
<evidence type="ECO:0000313" key="4">
    <source>
        <dbReference type="Proteomes" id="UP000324585"/>
    </source>
</evidence>
<dbReference type="Gene3D" id="3.40.50.300">
    <property type="entry name" value="P-loop containing nucleotide triphosphate hydrolases"/>
    <property type="match status" value="1"/>
</dbReference>
<feature type="compositionally biased region" description="Polar residues" evidence="1">
    <location>
        <begin position="715"/>
        <end position="725"/>
    </location>
</feature>
<dbReference type="EMBL" id="VRMN01000001">
    <property type="protein sequence ID" value="KAA8499207.1"/>
    <property type="molecule type" value="Genomic_DNA"/>
</dbReference>
<gene>
    <name evidence="3" type="ORF">FVE85_6792</name>
</gene>
<feature type="compositionally biased region" description="Acidic residues" evidence="1">
    <location>
        <begin position="14"/>
        <end position="29"/>
    </location>
</feature>
<feature type="region of interest" description="Disordered" evidence="1">
    <location>
        <begin position="496"/>
        <end position="532"/>
    </location>
</feature>
<feature type="region of interest" description="Disordered" evidence="1">
    <location>
        <begin position="577"/>
        <end position="647"/>
    </location>
</feature>
<dbReference type="AlphaFoldDB" id="A0A5J4Z977"/>
<evidence type="ECO:0000259" key="2">
    <source>
        <dbReference type="Pfam" id="PF01926"/>
    </source>
</evidence>
<dbReference type="PANTHER" id="PTHR46434:SF1">
    <property type="entry name" value="GENETIC INTERACTOR OF PROHIBITINS 3, MITOCHONDRIAL"/>
    <property type="match status" value="1"/>
</dbReference>
<feature type="region of interest" description="Disordered" evidence="1">
    <location>
        <begin position="1"/>
        <end position="29"/>
    </location>
</feature>
<reference evidence="4" key="1">
    <citation type="journal article" date="2019" name="Nat. Commun.">
        <title>Expansion of phycobilisome linker gene families in mesophilic red algae.</title>
        <authorList>
            <person name="Lee J."/>
            <person name="Kim D."/>
            <person name="Bhattacharya D."/>
            <person name="Yoon H.S."/>
        </authorList>
    </citation>
    <scope>NUCLEOTIDE SEQUENCE [LARGE SCALE GENOMIC DNA]</scope>
    <source>
        <strain evidence="4">CCMP 1328</strain>
    </source>
</reference>
<name>A0A5J4Z977_PORPP</name>
<dbReference type="PANTHER" id="PTHR46434">
    <property type="entry name" value="GENETIC INTERACTOR OF PROHIBITINS 3, MITOCHONDRIAL"/>
    <property type="match status" value="1"/>
</dbReference>